<organism evidence="2 3">
    <name type="scientific">Pleurodeles waltl</name>
    <name type="common">Iberian ribbed newt</name>
    <dbReference type="NCBI Taxonomy" id="8319"/>
    <lineage>
        <taxon>Eukaryota</taxon>
        <taxon>Metazoa</taxon>
        <taxon>Chordata</taxon>
        <taxon>Craniata</taxon>
        <taxon>Vertebrata</taxon>
        <taxon>Euteleostomi</taxon>
        <taxon>Amphibia</taxon>
        <taxon>Batrachia</taxon>
        <taxon>Caudata</taxon>
        <taxon>Salamandroidea</taxon>
        <taxon>Salamandridae</taxon>
        <taxon>Pleurodelinae</taxon>
        <taxon>Pleurodeles</taxon>
    </lineage>
</organism>
<dbReference type="EMBL" id="JANPWB010000010">
    <property type="protein sequence ID" value="KAJ1140093.1"/>
    <property type="molecule type" value="Genomic_DNA"/>
</dbReference>
<protein>
    <submittedName>
        <fullName evidence="2">Uncharacterized protein</fullName>
    </submittedName>
</protein>
<sequence length="126" mass="13459">MRRQCRPLTTPLLPSTFGVASARFSPALPPIRSLPVLQEGSCYQPGEERAQFSAALWRPYTGGDPPDVPIITGTHPPGRSSLRILEVRDIFVPLNPQGAATIGQVGIKPSPPPCGGAPTREALWPV</sequence>
<accession>A0AAV7QIS2</accession>
<name>A0AAV7QIS2_PLEWA</name>
<feature type="region of interest" description="Disordered" evidence="1">
    <location>
        <begin position="107"/>
        <end position="126"/>
    </location>
</feature>
<keyword evidence="3" id="KW-1185">Reference proteome</keyword>
<evidence type="ECO:0000313" key="2">
    <source>
        <dbReference type="EMBL" id="KAJ1140093.1"/>
    </source>
</evidence>
<dbReference type="AlphaFoldDB" id="A0AAV7QIS2"/>
<comment type="caution">
    <text evidence="2">The sequence shown here is derived from an EMBL/GenBank/DDBJ whole genome shotgun (WGS) entry which is preliminary data.</text>
</comment>
<reference evidence="2" key="1">
    <citation type="journal article" date="2022" name="bioRxiv">
        <title>Sequencing and chromosome-scale assembly of the giantPleurodeles waltlgenome.</title>
        <authorList>
            <person name="Brown T."/>
            <person name="Elewa A."/>
            <person name="Iarovenko S."/>
            <person name="Subramanian E."/>
            <person name="Araus A.J."/>
            <person name="Petzold A."/>
            <person name="Susuki M."/>
            <person name="Suzuki K.-i.T."/>
            <person name="Hayashi T."/>
            <person name="Toyoda A."/>
            <person name="Oliveira C."/>
            <person name="Osipova E."/>
            <person name="Leigh N.D."/>
            <person name="Simon A."/>
            <person name="Yun M.H."/>
        </authorList>
    </citation>
    <scope>NUCLEOTIDE SEQUENCE</scope>
    <source>
        <strain evidence="2">20211129_DDA</strain>
        <tissue evidence="2">Liver</tissue>
    </source>
</reference>
<evidence type="ECO:0000256" key="1">
    <source>
        <dbReference type="SAM" id="MobiDB-lite"/>
    </source>
</evidence>
<evidence type="ECO:0000313" key="3">
    <source>
        <dbReference type="Proteomes" id="UP001066276"/>
    </source>
</evidence>
<gene>
    <name evidence="2" type="ORF">NDU88_006453</name>
</gene>
<proteinExistence type="predicted"/>
<dbReference type="Proteomes" id="UP001066276">
    <property type="component" value="Chromosome 6"/>
</dbReference>